<dbReference type="SMART" id="SM00369">
    <property type="entry name" value="LRR_TYP"/>
    <property type="match status" value="2"/>
</dbReference>
<evidence type="ECO:0000256" key="1">
    <source>
        <dbReference type="ARBA" id="ARBA00022614"/>
    </source>
</evidence>
<sequence>LFSFHRFYDLKSIEQLDLSYNRLVYLDSRIKNLEHLKVLKLNGNDLTGIPPGLLCLCEKALESLNLNDNPLLCLFPKEFKNNSLVEIQSLRVLACLKMRDVLNDMNIQNQETSREKPEQYILITNSEENNANFFEFQKVSDKEESTMSNELLSPGLQRYLVRTLPSGLERLYSEDKIIEELTIVESDLRNDGKNVSAFKHLSVIKHLVIIDEQGGSDADVKERIGKARAAYLQLRNIWNSKQLSTNTKQQRTVGDNKPDPSGGRNQEEALEVDRTHIEESTQLRHKTSSHMESSKPKGKRNMKEHITPRNGDRHEKNEQELDGTRKEGPGPSGLENAGRWPMLHWE</sequence>
<dbReference type="InterPro" id="IPR032675">
    <property type="entry name" value="LRR_dom_sf"/>
</dbReference>
<keyword evidence="1" id="KW-0433">Leucine-rich repeat</keyword>
<dbReference type="PANTHER" id="PTHR48051">
    <property type="match status" value="1"/>
</dbReference>
<accession>A0A183K383</accession>
<evidence type="ECO:0000313" key="4">
    <source>
        <dbReference type="WBParaSite" id="SCUD_0000944801-mRNA-1"/>
    </source>
</evidence>
<feature type="compositionally biased region" description="Basic and acidic residues" evidence="3">
    <location>
        <begin position="301"/>
        <end position="328"/>
    </location>
</feature>
<feature type="compositionally biased region" description="Polar residues" evidence="3">
    <location>
        <begin position="242"/>
        <end position="253"/>
    </location>
</feature>
<feature type="compositionally biased region" description="Basic and acidic residues" evidence="3">
    <location>
        <begin position="265"/>
        <end position="282"/>
    </location>
</feature>
<dbReference type="Gene3D" id="3.80.10.10">
    <property type="entry name" value="Ribonuclease Inhibitor"/>
    <property type="match status" value="1"/>
</dbReference>
<dbReference type="PANTHER" id="PTHR48051:SF1">
    <property type="entry name" value="RAS SUPPRESSOR PROTEIN 1"/>
    <property type="match status" value="1"/>
</dbReference>
<dbReference type="SUPFAM" id="SSF52058">
    <property type="entry name" value="L domain-like"/>
    <property type="match status" value="1"/>
</dbReference>
<dbReference type="InterPro" id="IPR003591">
    <property type="entry name" value="Leu-rich_rpt_typical-subtyp"/>
</dbReference>
<evidence type="ECO:0000256" key="2">
    <source>
        <dbReference type="ARBA" id="ARBA00022737"/>
    </source>
</evidence>
<keyword evidence="2" id="KW-0677">Repeat</keyword>
<dbReference type="InterPro" id="IPR050216">
    <property type="entry name" value="LRR_domain-containing"/>
</dbReference>
<dbReference type="STRING" id="6186.A0A183K383"/>
<reference evidence="4" key="1">
    <citation type="submission" date="2016-06" db="UniProtKB">
        <authorList>
            <consortium name="WormBaseParasite"/>
        </authorList>
    </citation>
    <scope>IDENTIFICATION</scope>
</reference>
<dbReference type="InterPro" id="IPR001611">
    <property type="entry name" value="Leu-rich_rpt"/>
</dbReference>
<dbReference type="AlphaFoldDB" id="A0A183K383"/>
<name>A0A183K383_9TREM</name>
<protein>
    <submittedName>
        <fullName evidence="4">LRRcap domain-containing protein</fullName>
    </submittedName>
</protein>
<feature type="region of interest" description="Disordered" evidence="3">
    <location>
        <begin position="242"/>
        <end position="346"/>
    </location>
</feature>
<evidence type="ECO:0000256" key="3">
    <source>
        <dbReference type="SAM" id="MobiDB-lite"/>
    </source>
</evidence>
<dbReference type="GO" id="GO:0005737">
    <property type="term" value="C:cytoplasm"/>
    <property type="evidence" value="ECO:0007669"/>
    <property type="project" value="TreeGrafter"/>
</dbReference>
<proteinExistence type="predicted"/>
<dbReference type="WBParaSite" id="SCUD_0000944801-mRNA-1">
    <property type="protein sequence ID" value="SCUD_0000944801-mRNA-1"/>
    <property type="gene ID" value="SCUD_0000944801"/>
</dbReference>
<organism evidence="4">
    <name type="scientific">Schistosoma curassoni</name>
    <dbReference type="NCBI Taxonomy" id="6186"/>
    <lineage>
        <taxon>Eukaryota</taxon>
        <taxon>Metazoa</taxon>
        <taxon>Spiralia</taxon>
        <taxon>Lophotrochozoa</taxon>
        <taxon>Platyhelminthes</taxon>
        <taxon>Trematoda</taxon>
        <taxon>Digenea</taxon>
        <taxon>Strigeidida</taxon>
        <taxon>Schistosomatoidea</taxon>
        <taxon>Schistosomatidae</taxon>
        <taxon>Schistosoma</taxon>
    </lineage>
</organism>
<dbReference type="Pfam" id="PF00560">
    <property type="entry name" value="LRR_1"/>
    <property type="match status" value="2"/>
</dbReference>